<name>A0A6A6WTC4_9PLEO</name>
<reference evidence="2" key="1">
    <citation type="journal article" date="2020" name="Stud. Mycol.">
        <title>101 Dothideomycetes genomes: a test case for predicting lifestyles and emergence of pathogens.</title>
        <authorList>
            <person name="Haridas S."/>
            <person name="Albert R."/>
            <person name="Binder M."/>
            <person name="Bloem J."/>
            <person name="Labutti K."/>
            <person name="Salamov A."/>
            <person name="Andreopoulos B."/>
            <person name="Baker S."/>
            <person name="Barry K."/>
            <person name="Bills G."/>
            <person name="Bluhm B."/>
            <person name="Cannon C."/>
            <person name="Castanera R."/>
            <person name="Culley D."/>
            <person name="Daum C."/>
            <person name="Ezra D."/>
            <person name="Gonzalez J."/>
            <person name="Henrissat B."/>
            <person name="Kuo A."/>
            <person name="Liang C."/>
            <person name="Lipzen A."/>
            <person name="Lutzoni F."/>
            <person name="Magnuson J."/>
            <person name="Mondo S."/>
            <person name="Nolan M."/>
            <person name="Ohm R."/>
            <person name="Pangilinan J."/>
            <person name="Park H.-J."/>
            <person name="Ramirez L."/>
            <person name="Alfaro M."/>
            <person name="Sun H."/>
            <person name="Tritt A."/>
            <person name="Yoshinaga Y."/>
            <person name="Zwiers L.-H."/>
            <person name="Turgeon B."/>
            <person name="Goodwin S."/>
            <person name="Spatafora J."/>
            <person name="Crous P."/>
            <person name="Grigoriev I."/>
        </authorList>
    </citation>
    <scope>NUCLEOTIDE SEQUENCE</scope>
    <source>
        <strain evidence="2">CBS 109.77</strain>
    </source>
</reference>
<sequence>MLNGTFRNITTDWSERQSSIQKRLLYNDRISALRENEYPMLRGTMYLDHAGTTLPSRSLIRVFARQLETTILANPHSSSSSSPNASQYNATKTRRQVLELFRADEEHFDIIFVANSTAGIKLVSEAFTGHENGFDYYYHQDSHTSLVGVRELANHSHCFESDAEVERWIEEVQLHKDKIDAPRPKLFAYPAQSNMNGRRLPLSWPSTLHGSGAHPNTYTLLDVAALVSTSPLDLSDHTAAPDFMVLSFYKMFGFPDLGGVIVRKSAAHVFEDRKYFGGGTTEMVTCTGKPWVERKKSNLHERLEDGTGAIHSILALQCAILAHYKLFGGFDQISRHTGWLAKRLYDKMVDLKHANGRSACRIYKDPVSAYGDARSQGATIAFNICRSDGTWIGSSEVRDLAEKRNIHIRTGSLCNPAGMAFALGLNPGELQKLYETGFRCGQEDDVINSVPLGMAKSYLEGHISG</sequence>
<dbReference type="InterPro" id="IPR000192">
    <property type="entry name" value="Aminotrans_V_dom"/>
</dbReference>
<proteinExistence type="predicted"/>
<dbReference type="Pfam" id="PF00266">
    <property type="entry name" value="Aminotran_5"/>
    <property type="match status" value="1"/>
</dbReference>
<keyword evidence="3" id="KW-1185">Reference proteome</keyword>
<feature type="domain" description="Aminotransferase class V" evidence="1">
    <location>
        <begin position="45"/>
        <end position="417"/>
    </location>
</feature>
<dbReference type="PANTHER" id="PTHR14237:SF80">
    <property type="entry name" value="MOLYBDENUM COFACTOR SULFURASE"/>
    <property type="match status" value="1"/>
</dbReference>
<dbReference type="GO" id="GO:0008265">
    <property type="term" value="F:molybdenum cofactor sulfurtransferase activity"/>
    <property type="evidence" value="ECO:0007669"/>
    <property type="project" value="TreeGrafter"/>
</dbReference>
<dbReference type="InterPro" id="IPR015421">
    <property type="entry name" value="PyrdxlP-dep_Trfase_major"/>
</dbReference>
<dbReference type="GO" id="GO:0043545">
    <property type="term" value="P:molybdopterin cofactor metabolic process"/>
    <property type="evidence" value="ECO:0007669"/>
    <property type="project" value="TreeGrafter"/>
</dbReference>
<organism evidence="2 3">
    <name type="scientific">Melanomma pulvis-pyrius CBS 109.77</name>
    <dbReference type="NCBI Taxonomy" id="1314802"/>
    <lineage>
        <taxon>Eukaryota</taxon>
        <taxon>Fungi</taxon>
        <taxon>Dikarya</taxon>
        <taxon>Ascomycota</taxon>
        <taxon>Pezizomycotina</taxon>
        <taxon>Dothideomycetes</taxon>
        <taxon>Pleosporomycetidae</taxon>
        <taxon>Pleosporales</taxon>
        <taxon>Melanommataceae</taxon>
        <taxon>Melanomma</taxon>
    </lineage>
</organism>
<gene>
    <name evidence="2" type="ORF">K505DRAFT_343213</name>
</gene>
<evidence type="ECO:0000313" key="2">
    <source>
        <dbReference type="EMBL" id="KAF2787121.1"/>
    </source>
</evidence>
<accession>A0A6A6WTC4</accession>
<dbReference type="SUPFAM" id="SSF53383">
    <property type="entry name" value="PLP-dependent transferases"/>
    <property type="match status" value="1"/>
</dbReference>
<dbReference type="EMBL" id="MU002358">
    <property type="protein sequence ID" value="KAF2787121.1"/>
    <property type="molecule type" value="Genomic_DNA"/>
</dbReference>
<dbReference type="PANTHER" id="PTHR14237">
    <property type="entry name" value="MOLYBDOPTERIN COFACTOR SULFURASE MOSC"/>
    <property type="match status" value="1"/>
</dbReference>
<evidence type="ECO:0000259" key="1">
    <source>
        <dbReference type="Pfam" id="PF00266"/>
    </source>
</evidence>
<dbReference type="InterPro" id="IPR015424">
    <property type="entry name" value="PyrdxlP-dep_Trfase"/>
</dbReference>
<dbReference type="OrthoDB" id="10264306at2759"/>
<dbReference type="Gene3D" id="3.90.1150.10">
    <property type="entry name" value="Aspartate Aminotransferase, domain 1"/>
    <property type="match status" value="1"/>
</dbReference>
<evidence type="ECO:0000313" key="3">
    <source>
        <dbReference type="Proteomes" id="UP000799757"/>
    </source>
</evidence>
<dbReference type="Gene3D" id="3.40.640.10">
    <property type="entry name" value="Type I PLP-dependent aspartate aminotransferase-like (Major domain)"/>
    <property type="match status" value="1"/>
</dbReference>
<protein>
    <submittedName>
        <fullName evidence="2">PLP-dependent transferase</fullName>
    </submittedName>
</protein>
<dbReference type="AlphaFoldDB" id="A0A6A6WTC4"/>
<dbReference type="Proteomes" id="UP000799757">
    <property type="component" value="Unassembled WGS sequence"/>
</dbReference>
<keyword evidence="2" id="KW-0808">Transferase</keyword>
<dbReference type="InterPro" id="IPR015422">
    <property type="entry name" value="PyrdxlP-dep_Trfase_small"/>
</dbReference>